<protein>
    <recommendedName>
        <fullName evidence="3">Peptidase M41 domain-containing protein</fullName>
    </recommendedName>
</protein>
<sequence length="158" mass="17150">MQENPDGLRQLEGTAYHEAGHAIVALLLGFSVESAGIDLNGGYCIWNETLYVSEDRFPESWAAVNLAGSIAREIATGEPDSGQLTQDELAVRSLSVGPEGLEELLGQARSRAEEILQNSWPLVQVLARALLKYRRLQGEQIQDIIMGSIDGGETISLN</sequence>
<proteinExistence type="predicted"/>
<evidence type="ECO:0000313" key="1">
    <source>
        <dbReference type="EMBL" id="CCF84185.1"/>
    </source>
</evidence>
<reference evidence="1 2" key="1">
    <citation type="journal article" date="2012" name="ISME J.">
        <title>Nitrification expanded: discovery, physiology and genomics of a nitrite-oxidizing bacterium from the phylum Chloroflexi.</title>
        <authorList>
            <person name="Sorokin D.Y."/>
            <person name="Lucker S."/>
            <person name="Vejmelkova D."/>
            <person name="Kostrikina N.A."/>
            <person name="Kleerebezem R."/>
            <person name="Rijpstra W.I."/>
            <person name="Damste J.S."/>
            <person name="Le Paslier D."/>
            <person name="Muyzer G."/>
            <person name="Wagner M."/>
            <person name="van Loosdrecht M.C."/>
            <person name="Daims H."/>
        </authorList>
    </citation>
    <scope>NUCLEOTIDE SEQUENCE [LARGE SCALE GENOMIC DNA]</scope>
    <source>
        <strain evidence="2">none</strain>
    </source>
</reference>
<accession>I4EHM3</accession>
<comment type="caution">
    <text evidence="1">The sequence shown here is derived from an EMBL/GenBank/DDBJ whole genome shotgun (WGS) entry which is preliminary data.</text>
</comment>
<evidence type="ECO:0000313" key="2">
    <source>
        <dbReference type="Proteomes" id="UP000004221"/>
    </source>
</evidence>
<dbReference type="Proteomes" id="UP000004221">
    <property type="component" value="Unassembled WGS sequence"/>
</dbReference>
<organism evidence="1 2">
    <name type="scientific">Nitrolancea hollandica Lb</name>
    <dbReference type="NCBI Taxonomy" id="1129897"/>
    <lineage>
        <taxon>Bacteria</taxon>
        <taxon>Pseudomonadati</taxon>
        <taxon>Thermomicrobiota</taxon>
        <taxon>Thermomicrobia</taxon>
        <taxon>Sphaerobacterales</taxon>
        <taxon>Sphaerobacterineae</taxon>
        <taxon>Sphaerobacteraceae</taxon>
        <taxon>Nitrolancea</taxon>
    </lineage>
</organism>
<dbReference type="EMBL" id="CAGS01000244">
    <property type="protein sequence ID" value="CCF84185.1"/>
    <property type="molecule type" value="Genomic_DNA"/>
</dbReference>
<dbReference type="InterPro" id="IPR037219">
    <property type="entry name" value="Peptidase_M41-like"/>
</dbReference>
<gene>
    <name evidence="1" type="ORF">NITHO_3180004</name>
</gene>
<name>I4EHM3_9BACT</name>
<dbReference type="SUPFAM" id="SSF140990">
    <property type="entry name" value="FtsH protease domain-like"/>
    <property type="match status" value="1"/>
</dbReference>
<dbReference type="GO" id="GO:0004176">
    <property type="term" value="F:ATP-dependent peptidase activity"/>
    <property type="evidence" value="ECO:0007669"/>
    <property type="project" value="InterPro"/>
</dbReference>
<dbReference type="GO" id="GO:0006508">
    <property type="term" value="P:proteolysis"/>
    <property type="evidence" value="ECO:0007669"/>
    <property type="project" value="InterPro"/>
</dbReference>
<dbReference type="Gene3D" id="1.20.58.760">
    <property type="entry name" value="Peptidase M41"/>
    <property type="match status" value="1"/>
</dbReference>
<dbReference type="GO" id="GO:0005524">
    <property type="term" value="F:ATP binding"/>
    <property type="evidence" value="ECO:0007669"/>
    <property type="project" value="InterPro"/>
</dbReference>
<dbReference type="AlphaFoldDB" id="I4EHM3"/>
<evidence type="ECO:0008006" key="3">
    <source>
        <dbReference type="Google" id="ProtNLM"/>
    </source>
</evidence>
<dbReference type="GO" id="GO:0004222">
    <property type="term" value="F:metalloendopeptidase activity"/>
    <property type="evidence" value="ECO:0007669"/>
    <property type="project" value="InterPro"/>
</dbReference>
<keyword evidence="2" id="KW-1185">Reference proteome</keyword>